<dbReference type="PANTHER" id="PTHR10815:SF13">
    <property type="entry name" value="METHYLATED-DNA--PROTEIN-CYSTEINE METHYLTRANSFERASE"/>
    <property type="match status" value="1"/>
</dbReference>
<keyword evidence="5" id="KW-0808">Transferase</keyword>
<evidence type="ECO:0000256" key="1">
    <source>
        <dbReference type="ARBA" id="ARBA00001286"/>
    </source>
</evidence>
<dbReference type="EC" id="2.1.1.63" evidence="3"/>
<dbReference type="PANTHER" id="PTHR10815">
    <property type="entry name" value="METHYLATED-DNA--PROTEIN-CYSTEINE METHYLTRANSFERASE"/>
    <property type="match status" value="1"/>
</dbReference>
<dbReference type="AlphaFoldDB" id="A0A6J5YK23"/>
<comment type="catalytic activity">
    <reaction evidence="1">
        <text>a 4-O-methyl-thymidine in DNA + L-cysteinyl-[protein] = a thymidine in DNA + S-methyl-L-cysteinyl-[protein]</text>
        <dbReference type="Rhea" id="RHEA:53428"/>
        <dbReference type="Rhea" id="RHEA-COMP:10131"/>
        <dbReference type="Rhea" id="RHEA-COMP:10132"/>
        <dbReference type="Rhea" id="RHEA-COMP:13555"/>
        <dbReference type="Rhea" id="RHEA-COMP:13556"/>
        <dbReference type="ChEBI" id="CHEBI:29950"/>
        <dbReference type="ChEBI" id="CHEBI:82612"/>
        <dbReference type="ChEBI" id="CHEBI:137386"/>
        <dbReference type="ChEBI" id="CHEBI:137387"/>
        <dbReference type="EC" id="2.1.1.63"/>
    </reaction>
</comment>
<evidence type="ECO:0000259" key="9">
    <source>
        <dbReference type="Pfam" id="PF01035"/>
    </source>
</evidence>
<dbReference type="GO" id="GO:0006281">
    <property type="term" value="P:DNA repair"/>
    <property type="evidence" value="ECO:0007669"/>
    <property type="project" value="UniProtKB-KW"/>
</dbReference>
<dbReference type="Pfam" id="PF01035">
    <property type="entry name" value="DNA_binding_1"/>
    <property type="match status" value="1"/>
</dbReference>
<keyword evidence="4" id="KW-0489">Methyltransferase</keyword>
<proteinExistence type="inferred from homology"/>
<reference evidence="10" key="1">
    <citation type="submission" date="2020-05" db="EMBL/GenBank/DDBJ databases">
        <authorList>
            <person name="Chiriac C."/>
            <person name="Salcher M."/>
            <person name="Ghai R."/>
            <person name="Kavagutti S V."/>
        </authorList>
    </citation>
    <scope>NUCLEOTIDE SEQUENCE</scope>
</reference>
<gene>
    <name evidence="10" type="ORF">UFOPK3770_00119</name>
</gene>
<dbReference type="PROSITE" id="PS00374">
    <property type="entry name" value="MGMT"/>
    <property type="match status" value="1"/>
</dbReference>
<evidence type="ECO:0000256" key="3">
    <source>
        <dbReference type="ARBA" id="ARBA00011918"/>
    </source>
</evidence>
<dbReference type="FunFam" id="1.10.10.10:FF:000214">
    <property type="entry name" value="Methylated-DNA--protein-cysteine methyltransferase"/>
    <property type="match status" value="1"/>
</dbReference>
<keyword evidence="6" id="KW-0227">DNA damage</keyword>
<dbReference type="GO" id="GO:0032259">
    <property type="term" value="P:methylation"/>
    <property type="evidence" value="ECO:0007669"/>
    <property type="project" value="UniProtKB-KW"/>
</dbReference>
<dbReference type="Gene3D" id="1.10.10.10">
    <property type="entry name" value="Winged helix-like DNA-binding domain superfamily/Winged helix DNA-binding domain"/>
    <property type="match status" value="1"/>
</dbReference>
<protein>
    <recommendedName>
        <fullName evidence="3">methylated-DNA--[protein]-cysteine S-methyltransferase</fullName>
        <ecNumber evidence="3">2.1.1.63</ecNumber>
    </recommendedName>
</protein>
<comment type="catalytic activity">
    <reaction evidence="8">
        <text>a 6-O-methyl-2'-deoxyguanosine in DNA + L-cysteinyl-[protein] = S-methyl-L-cysteinyl-[protein] + a 2'-deoxyguanosine in DNA</text>
        <dbReference type="Rhea" id="RHEA:24000"/>
        <dbReference type="Rhea" id="RHEA-COMP:10131"/>
        <dbReference type="Rhea" id="RHEA-COMP:10132"/>
        <dbReference type="Rhea" id="RHEA-COMP:11367"/>
        <dbReference type="Rhea" id="RHEA-COMP:11368"/>
        <dbReference type="ChEBI" id="CHEBI:29950"/>
        <dbReference type="ChEBI" id="CHEBI:82612"/>
        <dbReference type="ChEBI" id="CHEBI:85445"/>
        <dbReference type="ChEBI" id="CHEBI:85448"/>
        <dbReference type="EC" id="2.1.1.63"/>
    </reaction>
</comment>
<dbReference type="InterPro" id="IPR036217">
    <property type="entry name" value="MethylDNA_cys_MeTrfase_DNAb"/>
</dbReference>
<accession>A0A6J5YK23</accession>
<dbReference type="InterPro" id="IPR014048">
    <property type="entry name" value="MethylDNA_cys_MeTrfase_DNA-bd"/>
</dbReference>
<sequence>MKLAATTLKTPWEPMSVIINTNNKPTVVAAAFLPLSQLVAKAGHSISDQKITRDPSLAGLSEFINDWIDGDFAALNALPVSQPGGPFMQECWKALRKVKPGSVVSYAELAHKAGRPRAIRAAGTACATNLIAPIIPCHRVVRTGGDIGNYGFGVPLKRALLEHEGVEL</sequence>
<evidence type="ECO:0000256" key="7">
    <source>
        <dbReference type="ARBA" id="ARBA00023204"/>
    </source>
</evidence>
<feature type="domain" description="Methylated-DNA-[protein]-cysteine S-methyltransferase DNA binding" evidence="9">
    <location>
        <begin position="86"/>
        <end position="166"/>
    </location>
</feature>
<evidence type="ECO:0000313" key="10">
    <source>
        <dbReference type="EMBL" id="CAB4330404.1"/>
    </source>
</evidence>
<evidence type="ECO:0000256" key="5">
    <source>
        <dbReference type="ARBA" id="ARBA00022679"/>
    </source>
</evidence>
<dbReference type="NCBIfam" id="TIGR00589">
    <property type="entry name" value="ogt"/>
    <property type="match status" value="1"/>
</dbReference>
<organism evidence="10">
    <name type="scientific">freshwater metagenome</name>
    <dbReference type="NCBI Taxonomy" id="449393"/>
    <lineage>
        <taxon>unclassified sequences</taxon>
        <taxon>metagenomes</taxon>
        <taxon>ecological metagenomes</taxon>
    </lineage>
</organism>
<evidence type="ECO:0000256" key="2">
    <source>
        <dbReference type="ARBA" id="ARBA00008711"/>
    </source>
</evidence>
<evidence type="ECO:0000256" key="8">
    <source>
        <dbReference type="ARBA" id="ARBA00049348"/>
    </source>
</evidence>
<dbReference type="GO" id="GO:0003908">
    <property type="term" value="F:methylated-DNA-[protein]-cysteine S-methyltransferase activity"/>
    <property type="evidence" value="ECO:0007669"/>
    <property type="project" value="UniProtKB-EC"/>
</dbReference>
<dbReference type="InterPro" id="IPR001497">
    <property type="entry name" value="MethylDNA_cys_MeTrfase_AS"/>
</dbReference>
<dbReference type="InterPro" id="IPR036388">
    <property type="entry name" value="WH-like_DNA-bd_sf"/>
</dbReference>
<name>A0A6J5YK23_9ZZZZ</name>
<comment type="similarity">
    <text evidence="2">Belongs to the MGMT family.</text>
</comment>
<keyword evidence="7" id="KW-0234">DNA repair</keyword>
<dbReference type="EMBL" id="CAESAJ010000006">
    <property type="protein sequence ID" value="CAB4330404.1"/>
    <property type="molecule type" value="Genomic_DNA"/>
</dbReference>
<evidence type="ECO:0000256" key="6">
    <source>
        <dbReference type="ARBA" id="ARBA00022763"/>
    </source>
</evidence>
<dbReference type="CDD" id="cd06445">
    <property type="entry name" value="ATase"/>
    <property type="match status" value="1"/>
</dbReference>
<evidence type="ECO:0000256" key="4">
    <source>
        <dbReference type="ARBA" id="ARBA00022603"/>
    </source>
</evidence>
<dbReference type="SUPFAM" id="SSF46767">
    <property type="entry name" value="Methylated DNA-protein cysteine methyltransferase, C-terminal domain"/>
    <property type="match status" value="1"/>
</dbReference>